<dbReference type="RefSeq" id="WP_380054834.1">
    <property type="nucleotide sequence ID" value="NZ_JBHLTC010000039.1"/>
</dbReference>
<evidence type="ECO:0000313" key="2">
    <source>
        <dbReference type="Proteomes" id="UP001589890"/>
    </source>
</evidence>
<dbReference type="EMBL" id="JBHLTC010000039">
    <property type="protein sequence ID" value="MFC0628480.1"/>
    <property type="molecule type" value="Genomic_DNA"/>
</dbReference>
<sequence>MSESYPLAQGPAELEEPDQADIAIAEAVKKQGVWIEHEEALRLLETNQPR</sequence>
<name>A0ABV6QVE6_9ACTN</name>
<organism evidence="1 2">
    <name type="scientific">Kribbella deserti</name>
    <dbReference type="NCBI Taxonomy" id="1926257"/>
    <lineage>
        <taxon>Bacteria</taxon>
        <taxon>Bacillati</taxon>
        <taxon>Actinomycetota</taxon>
        <taxon>Actinomycetes</taxon>
        <taxon>Propionibacteriales</taxon>
        <taxon>Kribbellaceae</taxon>
        <taxon>Kribbella</taxon>
    </lineage>
</organism>
<evidence type="ECO:0000313" key="1">
    <source>
        <dbReference type="EMBL" id="MFC0628480.1"/>
    </source>
</evidence>
<protein>
    <recommendedName>
        <fullName evidence="3">CopG family transcriptional regulator</fullName>
    </recommendedName>
</protein>
<gene>
    <name evidence="1" type="ORF">ACFFGN_30695</name>
</gene>
<dbReference type="Proteomes" id="UP001589890">
    <property type="component" value="Unassembled WGS sequence"/>
</dbReference>
<accession>A0ABV6QVE6</accession>
<evidence type="ECO:0008006" key="3">
    <source>
        <dbReference type="Google" id="ProtNLM"/>
    </source>
</evidence>
<comment type="caution">
    <text evidence="1">The sequence shown here is derived from an EMBL/GenBank/DDBJ whole genome shotgun (WGS) entry which is preliminary data.</text>
</comment>
<proteinExistence type="predicted"/>
<reference evidence="1 2" key="1">
    <citation type="submission" date="2024-09" db="EMBL/GenBank/DDBJ databases">
        <authorList>
            <person name="Sun Q."/>
            <person name="Mori K."/>
        </authorList>
    </citation>
    <scope>NUCLEOTIDE SEQUENCE [LARGE SCALE GENOMIC DNA]</scope>
    <source>
        <strain evidence="1 2">CGMCC 1.15906</strain>
    </source>
</reference>
<keyword evidence="2" id="KW-1185">Reference proteome</keyword>